<proteinExistence type="predicted"/>
<accession>A0A822YAX7</accession>
<dbReference type="EMBL" id="DUZY01000002">
    <property type="protein sequence ID" value="DAD26708.1"/>
    <property type="molecule type" value="Genomic_DNA"/>
</dbReference>
<keyword evidence="2" id="KW-1185">Reference proteome</keyword>
<evidence type="ECO:0000313" key="2">
    <source>
        <dbReference type="Proteomes" id="UP000607653"/>
    </source>
</evidence>
<evidence type="ECO:0000313" key="1">
    <source>
        <dbReference type="EMBL" id="DAD26708.1"/>
    </source>
</evidence>
<protein>
    <submittedName>
        <fullName evidence="1">Uncharacterized protein</fullName>
    </submittedName>
</protein>
<dbReference type="Proteomes" id="UP000607653">
    <property type="component" value="Unassembled WGS sequence"/>
</dbReference>
<dbReference type="AlphaFoldDB" id="A0A822YAX7"/>
<name>A0A822YAX7_NELNU</name>
<gene>
    <name evidence="1" type="ORF">HUJ06_028176</name>
</gene>
<sequence>MASPNFLRDPKMQNKRSNRLVWCKAKIKLKSTSVKFAAPLQREFIEFLESTVANFYGL</sequence>
<organism evidence="1 2">
    <name type="scientific">Nelumbo nucifera</name>
    <name type="common">Sacred lotus</name>
    <dbReference type="NCBI Taxonomy" id="4432"/>
    <lineage>
        <taxon>Eukaryota</taxon>
        <taxon>Viridiplantae</taxon>
        <taxon>Streptophyta</taxon>
        <taxon>Embryophyta</taxon>
        <taxon>Tracheophyta</taxon>
        <taxon>Spermatophyta</taxon>
        <taxon>Magnoliopsida</taxon>
        <taxon>Proteales</taxon>
        <taxon>Nelumbonaceae</taxon>
        <taxon>Nelumbo</taxon>
    </lineage>
</organism>
<reference evidence="1 2" key="1">
    <citation type="journal article" date="2020" name="Mol. Biol. Evol.">
        <title>Distinct Expression and Methylation Patterns for Genes with Different Fates following a Single Whole-Genome Duplication in Flowering Plants.</title>
        <authorList>
            <person name="Shi T."/>
            <person name="Rahmani R.S."/>
            <person name="Gugger P.F."/>
            <person name="Wang M."/>
            <person name="Li H."/>
            <person name="Zhang Y."/>
            <person name="Li Z."/>
            <person name="Wang Q."/>
            <person name="Van de Peer Y."/>
            <person name="Marchal K."/>
            <person name="Chen J."/>
        </authorList>
    </citation>
    <scope>NUCLEOTIDE SEQUENCE [LARGE SCALE GENOMIC DNA]</scope>
    <source>
        <tissue evidence="1">Leaf</tissue>
    </source>
</reference>
<comment type="caution">
    <text evidence="1">The sequence shown here is derived from an EMBL/GenBank/DDBJ whole genome shotgun (WGS) entry which is preliminary data.</text>
</comment>